<keyword evidence="2" id="KW-0677">Repeat</keyword>
<dbReference type="PANTHER" id="PTHR11375:SF18">
    <property type="entry name" value="ACIDIC LEUCINE-RICH NUCLEAR PHOSPHOPROTEIN 32-RELATED PROTEIN 2"/>
    <property type="match status" value="1"/>
</dbReference>
<dbReference type="AlphaFoldDB" id="A0A368QH54"/>
<dbReference type="InterPro" id="IPR032675">
    <property type="entry name" value="LRR_dom_sf"/>
</dbReference>
<dbReference type="OrthoDB" id="2160613at2759"/>
<dbReference type="PROSITE" id="PS51450">
    <property type="entry name" value="LRR"/>
    <property type="match status" value="1"/>
</dbReference>
<evidence type="ECO:0000313" key="5">
    <source>
        <dbReference type="EMBL" id="RCV17315.1"/>
    </source>
</evidence>
<dbReference type="SUPFAM" id="SSF52058">
    <property type="entry name" value="L domain-like"/>
    <property type="match status" value="1"/>
</dbReference>
<dbReference type="EMBL" id="CM003530">
    <property type="protein sequence ID" value="RCV17315.1"/>
    <property type="molecule type" value="Genomic_DNA"/>
</dbReference>
<gene>
    <name evidence="5" type="ORF">SETIT_3G210300v2</name>
</gene>
<accession>A0A368QH54</accession>
<keyword evidence="1" id="KW-0433">Leucine-rich repeat</keyword>
<evidence type="ECO:0000256" key="1">
    <source>
        <dbReference type="ARBA" id="ARBA00022614"/>
    </source>
</evidence>
<organism evidence="5">
    <name type="scientific">Setaria italica</name>
    <name type="common">Foxtail millet</name>
    <name type="synonym">Panicum italicum</name>
    <dbReference type="NCBI Taxonomy" id="4555"/>
    <lineage>
        <taxon>Eukaryota</taxon>
        <taxon>Viridiplantae</taxon>
        <taxon>Streptophyta</taxon>
        <taxon>Embryophyta</taxon>
        <taxon>Tracheophyta</taxon>
        <taxon>Spermatophyta</taxon>
        <taxon>Magnoliopsida</taxon>
        <taxon>Liliopsida</taxon>
        <taxon>Poales</taxon>
        <taxon>Poaceae</taxon>
        <taxon>PACMAD clade</taxon>
        <taxon>Panicoideae</taxon>
        <taxon>Panicodae</taxon>
        <taxon>Paniceae</taxon>
        <taxon>Cenchrinae</taxon>
        <taxon>Setaria</taxon>
    </lineage>
</organism>
<protein>
    <submittedName>
        <fullName evidence="5">Uncharacterized protein</fullName>
    </submittedName>
</protein>
<evidence type="ECO:0000256" key="4">
    <source>
        <dbReference type="SAM" id="MobiDB-lite"/>
    </source>
</evidence>
<dbReference type="InterPro" id="IPR001611">
    <property type="entry name" value="Leu-rich_rpt"/>
</dbReference>
<reference evidence="5" key="1">
    <citation type="journal article" date="2012" name="Nat. Biotechnol.">
        <title>Reference genome sequence of the model plant Setaria.</title>
        <authorList>
            <person name="Bennetzen J.L."/>
            <person name="Schmutz J."/>
            <person name="Wang H."/>
            <person name="Percifield R."/>
            <person name="Hawkins J."/>
            <person name="Pontaroli A.C."/>
            <person name="Estep M."/>
            <person name="Feng L."/>
            <person name="Vaughn J.N."/>
            <person name="Grimwood J."/>
            <person name="Jenkins J."/>
            <person name="Barry K."/>
            <person name="Lindquist E."/>
            <person name="Hellsten U."/>
            <person name="Deshpande S."/>
            <person name="Wang X."/>
            <person name="Wu X."/>
            <person name="Mitros T."/>
            <person name="Triplett J."/>
            <person name="Yang X."/>
            <person name="Ye C.Y."/>
            <person name="Mauro-Herrera M."/>
            <person name="Wang L."/>
            <person name="Li P."/>
            <person name="Sharma M."/>
            <person name="Sharma R."/>
            <person name="Ronald P.C."/>
            <person name="Panaud O."/>
            <person name="Kellogg E.A."/>
            <person name="Brutnell T.P."/>
            <person name="Doust A.N."/>
            <person name="Tuskan G.A."/>
            <person name="Rokhsar D."/>
            <person name="Devos K.M."/>
        </authorList>
    </citation>
    <scope>NUCLEOTIDE SEQUENCE [LARGE SCALE GENOMIC DNA]</scope>
    <source>
        <strain evidence="5">Yugu1</strain>
    </source>
</reference>
<name>A0A368QH54_SETIT</name>
<evidence type="ECO:0000256" key="3">
    <source>
        <dbReference type="ARBA" id="ARBA00025777"/>
    </source>
</evidence>
<sequence length="711" mass="78090">MAAAAGAEDEAAWRSAIADAASASTSTSASTTLVLDGTVKSSTGRLPRPILFRPVARSLVELSIADAGLNSLAGLPRLPKLLRLYLPRNRLLGASSLDAIRGSCGATLRLLDLGDNLYSELDELTPLADVAIDSLDLCGCPITNFLGDRHNIFQLIPSLKYLDGRDEQGDITAGACFEGGAHLTSLTQSAALAYGYHPRKIVPRIAPIRELKPRPPLPKSLGPSFPDSTALSLLHEEVSKLSDELLGIVDAAFFFKEAISLQEYFRKAKPKSTEGKIGNRLLKYVKLPEKETVKLKMTDEACAVLSSWVQCFTAVLASGLSWNGRFNLSHFILLRGQVHVLKNPNPQLGQTGEKKLDGKRLAKYILAFFSLDGNYPPYLLHLVKKLQNIPDGPLTTSYRLGLDTHCCFKSSMGRANVMYQIKIKVDGFLSSKKDDFFYLLSTCMIDKNWTDKVEQLGIFKKILLWGREVKDDAHERDLLNQMLSSDFPITYAFFLIRNFGTHVSRNSVVDDQKVYKDDGATELLIPDTFGDFVADMLFDLLEHPIGQDLEIEKIAKDCMVSPIQVLYEVKNASSIIKMLDSGTSYGVSEECNIDEATEEKGGEDQGSSTRGQQLERMAKLSAFLSHQIRSLSAKLGLDITNEVLEVEALQEKLGISSFEVRNAAAQDEVSQRSLQFGIMPPENMGAWESSSSLETPYQIGSLHPPNIGSGS</sequence>
<dbReference type="PANTHER" id="PTHR11375">
    <property type="entry name" value="ACIDIC LEUCINE-RICH NUCLEAR PHOSPHOPROTEIN 32"/>
    <property type="match status" value="1"/>
</dbReference>
<dbReference type="KEGG" id="sita:101765131"/>
<dbReference type="InterPro" id="IPR045081">
    <property type="entry name" value="AN32"/>
</dbReference>
<evidence type="ECO:0000256" key="2">
    <source>
        <dbReference type="ARBA" id="ARBA00022737"/>
    </source>
</evidence>
<comment type="similarity">
    <text evidence="3">Belongs to the ANP32 family.</text>
</comment>
<reference evidence="5" key="2">
    <citation type="submission" date="2015-07" db="EMBL/GenBank/DDBJ databases">
        <authorList>
            <person name="Noorani M."/>
        </authorList>
    </citation>
    <scope>NUCLEOTIDE SEQUENCE</scope>
    <source>
        <strain evidence="5">Yugu1</strain>
    </source>
</reference>
<feature type="region of interest" description="Disordered" evidence="4">
    <location>
        <begin position="685"/>
        <end position="711"/>
    </location>
</feature>
<dbReference type="STRING" id="4555.A0A368QH54"/>
<dbReference type="Gene3D" id="3.80.10.10">
    <property type="entry name" value="Ribonuclease Inhibitor"/>
    <property type="match status" value="1"/>
</dbReference>
<proteinExistence type="inferred from homology"/>